<proteinExistence type="predicted"/>
<dbReference type="SUPFAM" id="SSF160246">
    <property type="entry name" value="EspE N-terminal domain-like"/>
    <property type="match status" value="1"/>
</dbReference>
<keyword evidence="2" id="KW-1133">Transmembrane helix</keyword>
<dbReference type="EMBL" id="CP036299">
    <property type="protein sequence ID" value="QDV28179.1"/>
    <property type="molecule type" value="Genomic_DNA"/>
</dbReference>
<gene>
    <name evidence="4" type="ORF">Spb1_00420</name>
</gene>
<evidence type="ECO:0000256" key="2">
    <source>
        <dbReference type="SAM" id="Phobius"/>
    </source>
</evidence>
<dbReference type="PROSITE" id="PS50076">
    <property type="entry name" value="DNAJ_2"/>
    <property type="match status" value="1"/>
</dbReference>
<dbReference type="Proteomes" id="UP000315349">
    <property type="component" value="Chromosome"/>
</dbReference>
<feature type="domain" description="J" evidence="3">
    <location>
        <begin position="20"/>
        <end position="87"/>
    </location>
</feature>
<dbReference type="InterPro" id="IPR037257">
    <property type="entry name" value="T2SS_E_N_sf"/>
</dbReference>
<accession>A0A518GHV9</accession>
<keyword evidence="2" id="KW-0472">Membrane</keyword>
<name>A0A518GHV9_9PLAN</name>
<keyword evidence="2" id="KW-0812">Transmembrane</keyword>
<evidence type="ECO:0000313" key="5">
    <source>
        <dbReference type="Proteomes" id="UP000315349"/>
    </source>
</evidence>
<organism evidence="4 5">
    <name type="scientific">Planctopirus ephydatiae</name>
    <dbReference type="NCBI Taxonomy" id="2528019"/>
    <lineage>
        <taxon>Bacteria</taxon>
        <taxon>Pseudomonadati</taxon>
        <taxon>Planctomycetota</taxon>
        <taxon>Planctomycetia</taxon>
        <taxon>Planctomycetales</taxon>
        <taxon>Planctomycetaceae</taxon>
        <taxon>Planctopirus</taxon>
    </lineage>
</organism>
<feature type="region of interest" description="Disordered" evidence="1">
    <location>
        <begin position="246"/>
        <end position="271"/>
    </location>
</feature>
<feature type="compositionally biased region" description="Low complexity" evidence="1">
    <location>
        <begin position="255"/>
        <end position="268"/>
    </location>
</feature>
<dbReference type="Gene3D" id="3.30.300.160">
    <property type="entry name" value="Type II secretion system, protein E, N-terminal domain"/>
    <property type="match status" value="1"/>
</dbReference>
<evidence type="ECO:0000256" key="1">
    <source>
        <dbReference type="SAM" id="MobiDB-lite"/>
    </source>
</evidence>
<feature type="transmembrane region" description="Helical" evidence="2">
    <location>
        <begin position="318"/>
        <end position="338"/>
    </location>
</feature>
<dbReference type="RefSeq" id="WP_145293979.1">
    <property type="nucleotide sequence ID" value="NZ_CP036299.1"/>
</dbReference>
<dbReference type="InterPro" id="IPR007831">
    <property type="entry name" value="T2SS_GspE_N"/>
</dbReference>
<sequence>MAIDVYKEWLGIPEGDRPPDHYALLRVIQFEDDPDKIRKNYKKLNGHVRKYATGQYATESQELLNELARAMLCLTDLERKLDYDRSLGREIDDRDPSTGRRPVTAYLVDQGVISQDQAKEVKAFADRSGLTLKDAVVQLKLADGETAARALASELGRPFVDLNEMLPDDSILDLLPRQVVRRHTCLPLFEDDGQILVACADDPPQELEDEIRLRYDKPMRHVIASQLGINQGISKYYANGMRKEVAEPNRKKGSKSSSSKPGAAAPRKQAAEKLTDDEYVEQRNMGILIICGTLIAGFNLDTWILWPYVYQNRIPGWVFFPLTFLVAPPVIFFAYMNYIKRK</sequence>
<dbReference type="OrthoDB" id="291302at2"/>
<dbReference type="KEGG" id="peh:Spb1_00420"/>
<reference evidence="4 5" key="1">
    <citation type="submission" date="2019-02" db="EMBL/GenBank/DDBJ databases">
        <title>Deep-cultivation of Planctomycetes and their phenomic and genomic characterization uncovers novel biology.</title>
        <authorList>
            <person name="Wiegand S."/>
            <person name="Jogler M."/>
            <person name="Boedeker C."/>
            <person name="Pinto D."/>
            <person name="Vollmers J."/>
            <person name="Rivas-Marin E."/>
            <person name="Kohn T."/>
            <person name="Peeters S.H."/>
            <person name="Heuer A."/>
            <person name="Rast P."/>
            <person name="Oberbeckmann S."/>
            <person name="Bunk B."/>
            <person name="Jeske O."/>
            <person name="Meyerdierks A."/>
            <person name="Storesund J.E."/>
            <person name="Kallscheuer N."/>
            <person name="Luecker S."/>
            <person name="Lage O.M."/>
            <person name="Pohl T."/>
            <person name="Merkel B.J."/>
            <person name="Hornburger P."/>
            <person name="Mueller R.-W."/>
            <person name="Bruemmer F."/>
            <person name="Labrenz M."/>
            <person name="Spormann A.M."/>
            <person name="Op den Camp H."/>
            <person name="Overmann J."/>
            <person name="Amann R."/>
            <person name="Jetten M.S.M."/>
            <person name="Mascher T."/>
            <person name="Medema M.H."/>
            <person name="Devos D.P."/>
            <person name="Kaster A.-K."/>
            <person name="Ovreas L."/>
            <person name="Rohde M."/>
            <person name="Galperin M.Y."/>
            <person name="Jogler C."/>
        </authorList>
    </citation>
    <scope>NUCLEOTIDE SEQUENCE [LARGE SCALE GENOMIC DNA]</scope>
    <source>
        <strain evidence="4 5">Spb1</strain>
    </source>
</reference>
<evidence type="ECO:0000259" key="3">
    <source>
        <dbReference type="PROSITE" id="PS50076"/>
    </source>
</evidence>
<feature type="transmembrane region" description="Helical" evidence="2">
    <location>
        <begin position="287"/>
        <end position="306"/>
    </location>
</feature>
<dbReference type="InterPro" id="IPR001623">
    <property type="entry name" value="DnaJ_domain"/>
</dbReference>
<dbReference type="Pfam" id="PF05157">
    <property type="entry name" value="MshEN"/>
    <property type="match status" value="1"/>
</dbReference>
<dbReference type="AlphaFoldDB" id="A0A518GHV9"/>
<keyword evidence="5" id="KW-1185">Reference proteome</keyword>
<evidence type="ECO:0000313" key="4">
    <source>
        <dbReference type="EMBL" id="QDV28179.1"/>
    </source>
</evidence>
<protein>
    <submittedName>
        <fullName evidence="4">Bacteriophage N4 adsorption protein B</fullName>
    </submittedName>
</protein>